<dbReference type="InterPro" id="IPR029046">
    <property type="entry name" value="LolA/LolB/LppX"/>
</dbReference>
<dbReference type="Proteomes" id="UP001501303">
    <property type="component" value="Unassembled WGS sequence"/>
</dbReference>
<dbReference type="Gene3D" id="2.50.20.20">
    <property type="match status" value="1"/>
</dbReference>
<keyword evidence="2" id="KW-1185">Reference proteome</keyword>
<evidence type="ECO:0000313" key="1">
    <source>
        <dbReference type="EMBL" id="GAA1904169.1"/>
    </source>
</evidence>
<reference evidence="1 2" key="1">
    <citation type="journal article" date="2019" name="Int. J. Syst. Evol. Microbiol.">
        <title>The Global Catalogue of Microorganisms (GCM) 10K type strain sequencing project: providing services to taxonomists for standard genome sequencing and annotation.</title>
        <authorList>
            <consortium name="The Broad Institute Genomics Platform"/>
            <consortium name="The Broad Institute Genome Sequencing Center for Infectious Disease"/>
            <person name="Wu L."/>
            <person name="Ma J."/>
        </authorList>
    </citation>
    <scope>NUCLEOTIDE SEQUENCE [LARGE SCALE GENOMIC DNA]</scope>
    <source>
        <strain evidence="1 2">JCM 13581</strain>
    </source>
</reference>
<dbReference type="SUPFAM" id="SSF89392">
    <property type="entry name" value="Prokaryotic lipoproteins and lipoprotein localization factors"/>
    <property type="match status" value="1"/>
</dbReference>
<comment type="caution">
    <text evidence="1">The sequence shown here is derived from an EMBL/GenBank/DDBJ whole genome shotgun (WGS) entry which is preliminary data.</text>
</comment>
<gene>
    <name evidence="1" type="ORF">GCM10009716_12620</name>
</gene>
<sequence length="250" mass="26118">MREDGTPTHEESSVTAKKPVLAAAVAGVLAITVAGCGGSGSDGAFEGMSAQEIAEQSIEAMQGLTSLTLHATNESEEGTLEMRLSMSRDGLCTGTMALGEGETELIAVDGESYMRANDAFWESQAGEDEQDMAELVDGRWIRMPGGTGGFSESCDLEALLAELDAESLGEGAERADGEPVNGTDTVALISEEGEETRTAYVAATGEPYILRMVTEGGPDAGTATFSDFDEPVEAQAPDEEDVVDFQDLAQ</sequence>
<dbReference type="EMBL" id="BAAAMJ010000010">
    <property type="protein sequence ID" value="GAA1904169.1"/>
    <property type="molecule type" value="Genomic_DNA"/>
</dbReference>
<keyword evidence="1" id="KW-0449">Lipoprotein</keyword>
<name>A0ABN2NX99_9ACTN</name>
<accession>A0ABN2NX99</accession>
<protein>
    <submittedName>
        <fullName evidence="1">Lipoprotein</fullName>
    </submittedName>
</protein>
<evidence type="ECO:0000313" key="2">
    <source>
        <dbReference type="Proteomes" id="UP001501303"/>
    </source>
</evidence>
<organism evidence="1 2">
    <name type="scientific">Streptomyces sodiiphilus</name>
    <dbReference type="NCBI Taxonomy" id="226217"/>
    <lineage>
        <taxon>Bacteria</taxon>
        <taxon>Bacillati</taxon>
        <taxon>Actinomycetota</taxon>
        <taxon>Actinomycetes</taxon>
        <taxon>Kitasatosporales</taxon>
        <taxon>Streptomycetaceae</taxon>
        <taxon>Streptomyces</taxon>
    </lineage>
</organism>
<proteinExistence type="predicted"/>